<accession>A0A9X1YF51</accession>
<evidence type="ECO:0000313" key="2">
    <source>
        <dbReference type="Proteomes" id="UP001139353"/>
    </source>
</evidence>
<protein>
    <submittedName>
        <fullName evidence="1">Uncharacterized protein</fullName>
    </submittedName>
</protein>
<keyword evidence="2" id="KW-1185">Reference proteome</keyword>
<sequence length="74" mass="8159">MIPDPLPAAESLARYELRFQSLFHSGRALAFPCDHQGEVKWDAMTEGARASFLRAQGSVGREYASPAVQLSDLH</sequence>
<dbReference type="EMBL" id="JAJLJH010000001">
    <property type="protein sequence ID" value="MCK9684315.1"/>
    <property type="molecule type" value="Genomic_DNA"/>
</dbReference>
<proteinExistence type="predicted"/>
<organism evidence="1 2">
    <name type="scientific">Scleromatobacter humisilvae</name>
    <dbReference type="NCBI Taxonomy" id="2897159"/>
    <lineage>
        <taxon>Bacteria</taxon>
        <taxon>Pseudomonadati</taxon>
        <taxon>Pseudomonadota</taxon>
        <taxon>Betaproteobacteria</taxon>
        <taxon>Burkholderiales</taxon>
        <taxon>Sphaerotilaceae</taxon>
        <taxon>Scleromatobacter</taxon>
    </lineage>
</organism>
<dbReference type="RefSeq" id="WP_275680348.1">
    <property type="nucleotide sequence ID" value="NZ_JAJLJH010000001.1"/>
</dbReference>
<evidence type="ECO:0000313" key="1">
    <source>
        <dbReference type="EMBL" id="MCK9684315.1"/>
    </source>
</evidence>
<gene>
    <name evidence="1" type="ORF">LPC04_01190</name>
</gene>
<comment type="caution">
    <text evidence="1">The sequence shown here is derived from an EMBL/GenBank/DDBJ whole genome shotgun (WGS) entry which is preliminary data.</text>
</comment>
<name>A0A9X1YF51_9BURK</name>
<dbReference type="AlphaFoldDB" id="A0A9X1YF51"/>
<reference evidence="1" key="1">
    <citation type="submission" date="2021-11" db="EMBL/GenBank/DDBJ databases">
        <title>BS-T2-15 a new species belonging to the Comamonadaceae family isolated from the soil of a French oak forest.</title>
        <authorList>
            <person name="Mieszkin S."/>
            <person name="Alain K."/>
        </authorList>
    </citation>
    <scope>NUCLEOTIDE SEQUENCE</scope>
    <source>
        <strain evidence="1">BS-T2-15</strain>
    </source>
</reference>
<dbReference type="Proteomes" id="UP001139353">
    <property type="component" value="Unassembled WGS sequence"/>
</dbReference>